<protein>
    <recommendedName>
        <fullName evidence="3 10">Protein-S-isoprenylcysteine O-methyltransferase</fullName>
        <ecNumber evidence="3 10">2.1.1.100</ecNumber>
    </recommendedName>
</protein>
<dbReference type="PROSITE" id="PS51564">
    <property type="entry name" value="SAM_ICMT"/>
    <property type="match status" value="1"/>
</dbReference>
<evidence type="ECO:0000256" key="1">
    <source>
        <dbReference type="ARBA" id="ARBA00004141"/>
    </source>
</evidence>
<comment type="caution">
    <text evidence="11">The sequence shown here is derived from an EMBL/GenBank/DDBJ whole genome shotgun (WGS) entry which is preliminary data.</text>
</comment>
<feature type="transmembrane region" description="Helical" evidence="10">
    <location>
        <begin position="144"/>
        <end position="162"/>
    </location>
</feature>
<evidence type="ECO:0000256" key="7">
    <source>
        <dbReference type="ARBA" id="ARBA00022692"/>
    </source>
</evidence>
<feature type="transmembrane region" description="Helical" evidence="10">
    <location>
        <begin position="112"/>
        <end position="132"/>
    </location>
</feature>
<dbReference type="GO" id="GO:0005789">
    <property type="term" value="C:endoplasmic reticulum membrane"/>
    <property type="evidence" value="ECO:0007669"/>
    <property type="project" value="UniProtKB-SubCell"/>
</dbReference>
<dbReference type="GO" id="GO:0032259">
    <property type="term" value="P:methylation"/>
    <property type="evidence" value="ECO:0007669"/>
    <property type="project" value="UniProtKB-KW"/>
</dbReference>
<evidence type="ECO:0000256" key="5">
    <source>
        <dbReference type="ARBA" id="ARBA00022679"/>
    </source>
</evidence>
<evidence type="ECO:0000256" key="10">
    <source>
        <dbReference type="RuleBase" id="RU362022"/>
    </source>
</evidence>
<keyword evidence="5" id="KW-0808">Transferase</keyword>
<dbReference type="GO" id="GO:0004671">
    <property type="term" value="F:protein C-terminal S-isoprenylcysteine carboxyl O-methyltransferase activity"/>
    <property type="evidence" value="ECO:0007669"/>
    <property type="project" value="UniProtKB-EC"/>
</dbReference>
<comment type="subcellular location">
    <subcellularLocation>
        <location evidence="10">Endoplasmic reticulum membrane</location>
        <topology evidence="10">Multi-pass membrane protein</topology>
    </subcellularLocation>
    <subcellularLocation>
        <location evidence="1">Membrane</location>
        <topology evidence="1">Multi-pass membrane protein</topology>
    </subcellularLocation>
</comment>
<evidence type="ECO:0000256" key="3">
    <source>
        <dbReference type="ARBA" id="ARBA00012151"/>
    </source>
</evidence>
<dbReference type="Proteomes" id="UP000692954">
    <property type="component" value="Unassembled WGS sequence"/>
</dbReference>
<evidence type="ECO:0000256" key="9">
    <source>
        <dbReference type="ARBA" id="ARBA00023136"/>
    </source>
</evidence>
<comment type="catalytic activity">
    <reaction evidence="10">
        <text>[protein]-C-terminal S-[(2E,6E)-farnesyl]-L-cysteine + S-adenosyl-L-methionine = [protein]-C-terminal S-[(2E,6E)-farnesyl]-L-cysteine methyl ester + S-adenosyl-L-homocysteine</text>
        <dbReference type="Rhea" id="RHEA:21672"/>
        <dbReference type="Rhea" id="RHEA-COMP:12125"/>
        <dbReference type="Rhea" id="RHEA-COMP:12126"/>
        <dbReference type="ChEBI" id="CHEBI:57856"/>
        <dbReference type="ChEBI" id="CHEBI:59789"/>
        <dbReference type="ChEBI" id="CHEBI:90510"/>
        <dbReference type="ChEBI" id="CHEBI:90511"/>
        <dbReference type="EC" id="2.1.1.100"/>
    </reaction>
</comment>
<feature type="transmembrane region" description="Helical" evidence="10">
    <location>
        <begin position="7"/>
        <end position="23"/>
    </location>
</feature>
<evidence type="ECO:0000313" key="12">
    <source>
        <dbReference type="Proteomes" id="UP000692954"/>
    </source>
</evidence>
<dbReference type="PANTHER" id="PTHR12714">
    <property type="entry name" value="PROTEIN-S ISOPRENYLCYSTEINE O-METHYLTRANSFERASE"/>
    <property type="match status" value="1"/>
</dbReference>
<evidence type="ECO:0000256" key="4">
    <source>
        <dbReference type="ARBA" id="ARBA00022603"/>
    </source>
</evidence>
<proteinExistence type="inferred from homology"/>
<evidence type="ECO:0000256" key="6">
    <source>
        <dbReference type="ARBA" id="ARBA00022691"/>
    </source>
</evidence>
<feature type="transmembrane region" description="Helical" evidence="10">
    <location>
        <begin position="83"/>
        <end position="105"/>
    </location>
</feature>
<dbReference type="Pfam" id="PF04140">
    <property type="entry name" value="ICMT"/>
    <property type="match status" value="1"/>
</dbReference>
<gene>
    <name evidence="11" type="ORF">PSON_ATCC_30995.1.T0330124</name>
</gene>
<reference evidence="11" key="1">
    <citation type="submission" date="2021-01" db="EMBL/GenBank/DDBJ databases">
        <authorList>
            <consortium name="Genoscope - CEA"/>
            <person name="William W."/>
        </authorList>
    </citation>
    <scope>NUCLEOTIDE SEQUENCE</scope>
</reference>
<evidence type="ECO:0000256" key="8">
    <source>
        <dbReference type="ARBA" id="ARBA00022989"/>
    </source>
</evidence>
<feature type="transmembrane region" description="Helical" evidence="10">
    <location>
        <begin position="29"/>
        <end position="46"/>
    </location>
</feature>
<keyword evidence="6 10" id="KW-0949">S-adenosyl-L-methionine</keyword>
<sequence>MLINKKIYLILWVIIALTLSLLFFFDQFFIQILIIGLLCFITWTISPKWQPQLGREISKINTTCVAFGCLIYLAWIIRNSYTGFSIFLLNQVLFHMGEMLHVAFYKFNEIKWGSYLINHSFGYNLAISFSISEYFLESSLFNKNIYIFIFIGFLTTLLGHIFRIGAFISAKQSFHHQVQSKKASDHILITSGIYKISRHPSYFGFFIYSLGQQIIMINPISFIAYVPVLYKFFISRIYLEEHYLYQFFGYAYQEYSARTPVLIPFIEYFLRF</sequence>
<dbReference type="EC" id="2.1.1.100" evidence="3 10"/>
<evidence type="ECO:0000256" key="2">
    <source>
        <dbReference type="ARBA" id="ARBA00009140"/>
    </source>
</evidence>
<feature type="transmembrane region" description="Helical" evidence="10">
    <location>
        <begin position="205"/>
        <end position="226"/>
    </location>
</feature>
<keyword evidence="9 10" id="KW-0472">Membrane</keyword>
<accession>A0A8S1MJB9</accession>
<dbReference type="OrthoDB" id="422086at2759"/>
<dbReference type="PANTHER" id="PTHR12714:SF9">
    <property type="entry name" value="PROTEIN-S-ISOPRENYLCYSTEINE O-METHYLTRANSFERASE"/>
    <property type="match status" value="1"/>
</dbReference>
<organism evidence="11 12">
    <name type="scientific">Paramecium sonneborni</name>
    <dbReference type="NCBI Taxonomy" id="65129"/>
    <lineage>
        <taxon>Eukaryota</taxon>
        <taxon>Sar</taxon>
        <taxon>Alveolata</taxon>
        <taxon>Ciliophora</taxon>
        <taxon>Intramacronucleata</taxon>
        <taxon>Oligohymenophorea</taxon>
        <taxon>Peniculida</taxon>
        <taxon>Parameciidae</taxon>
        <taxon>Paramecium</taxon>
    </lineage>
</organism>
<name>A0A8S1MJB9_9CILI</name>
<dbReference type="InterPro" id="IPR007269">
    <property type="entry name" value="ICMT_MeTrfase"/>
</dbReference>
<keyword evidence="7 10" id="KW-0812">Transmembrane</keyword>
<keyword evidence="12" id="KW-1185">Reference proteome</keyword>
<comment type="similarity">
    <text evidence="2 10">Belongs to the class VI-like SAM-binding methyltransferase superfamily. Isoprenylcysteine carboxyl methyltransferase family.</text>
</comment>
<keyword evidence="8 10" id="KW-1133">Transmembrane helix</keyword>
<dbReference type="AlphaFoldDB" id="A0A8S1MJB9"/>
<feature type="transmembrane region" description="Helical" evidence="10">
    <location>
        <begin position="58"/>
        <end position="77"/>
    </location>
</feature>
<evidence type="ECO:0000313" key="11">
    <source>
        <dbReference type="EMBL" id="CAD8075234.1"/>
    </source>
</evidence>
<dbReference type="InterPro" id="IPR025770">
    <property type="entry name" value="PPMT_MeTrfase"/>
</dbReference>
<keyword evidence="4 10" id="KW-0489">Methyltransferase</keyword>
<keyword evidence="10" id="KW-0256">Endoplasmic reticulum</keyword>
<dbReference type="EMBL" id="CAJJDN010000033">
    <property type="protein sequence ID" value="CAD8075234.1"/>
    <property type="molecule type" value="Genomic_DNA"/>
</dbReference>